<reference evidence="1 2" key="1">
    <citation type="submission" date="2019-04" db="EMBL/GenBank/DDBJ databases">
        <title>An improved genome assembly and genetic linkage map for asparagus bean, Vigna unguiculata ssp. sesquipedialis.</title>
        <authorList>
            <person name="Xia Q."/>
            <person name="Zhang R."/>
            <person name="Dong Y."/>
        </authorList>
    </citation>
    <scope>NUCLEOTIDE SEQUENCE [LARGE SCALE GENOMIC DNA]</scope>
    <source>
        <tissue evidence="1">Leaf</tissue>
    </source>
</reference>
<sequence>MKVEDGCCCRSNRCREAHCSSRWRGAGAFVNEDGVCCRSNRCRKVVSMAVRTATASTFAGMI</sequence>
<evidence type="ECO:0000313" key="1">
    <source>
        <dbReference type="EMBL" id="QCD86156.1"/>
    </source>
</evidence>
<dbReference type="AlphaFoldDB" id="A0A4D6LCN5"/>
<protein>
    <submittedName>
        <fullName evidence="1">Uncharacterized protein</fullName>
    </submittedName>
</protein>
<gene>
    <name evidence="1" type="ORF">DEO72_LG3g677</name>
</gene>
<organism evidence="1 2">
    <name type="scientific">Vigna unguiculata</name>
    <name type="common">Cowpea</name>
    <dbReference type="NCBI Taxonomy" id="3917"/>
    <lineage>
        <taxon>Eukaryota</taxon>
        <taxon>Viridiplantae</taxon>
        <taxon>Streptophyta</taxon>
        <taxon>Embryophyta</taxon>
        <taxon>Tracheophyta</taxon>
        <taxon>Spermatophyta</taxon>
        <taxon>Magnoliopsida</taxon>
        <taxon>eudicotyledons</taxon>
        <taxon>Gunneridae</taxon>
        <taxon>Pentapetalae</taxon>
        <taxon>rosids</taxon>
        <taxon>fabids</taxon>
        <taxon>Fabales</taxon>
        <taxon>Fabaceae</taxon>
        <taxon>Papilionoideae</taxon>
        <taxon>50 kb inversion clade</taxon>
        <taxon>NPAAA clade</taxon>
        <taxon>indigoferoid/millettioid clade</taxon>
        <taxon>Phaseoleae</taxon>
        <taxon>Vigna</taxon>
    </lineage>
</organism>
<dbReference type="EMBL" id="CP039347">
    <property type="protein sequence ID" value="QCD86156.1"/>
    <property type="molecule type" value="Genomic_DNA"/>
</dbReference>
<name>A0A4D6LCN5_VIGUN</name>
<accession>A0A4D6LCN5</accession>
<evidence type="ECO:0000313" key="2">
    <source>
        <dbReference type="Proteomes" id="UP000501690"/>
    </source>
</evidence>
<proteinExistence type="predicted"/>
<dbReference type="Proteomes" id="UP000501690">
    <property type="component" value="Linkage Group LG3"/>
</dbReference>
<keyword evidence="2" id="KW-1185">Reference proteome</keyword>